<keyword evidence="3" id="KW-1185">Reference proteome</keyword>
<sequence length="182" mass="20425">MASVNMSTTINEGAPHSQQQVPSTPSESQQPSPVTIKLLGATYAWTSSNGTSTLRNRLQKCTHNPFKKDKKKQKTLQFQTKVEGEKGESSLGLWKFDQVACWNALAKMIIIVELPFKFVDHEGFREFCTVMQPYFNEISRMSTAVNERAPQSQQRVPSTPSESQQPCPATMKVISPCKSKER</sequence>
<dbReference type="GO" id="GO:0005634">
    <property type="term" value="C:nucleus"/>
    <property type="evidence" value="ECO:0007669"/>
    <property type="project" value="TreeGrafter"/>
</dbReference>
<evidence type="ECO:0000256" key="1">
    <source>
        <dbReference type="SAM" id="MobiDB-lite"/>
    </source>
</evidence>
<dbReference type="GO" id="GO:1990837">
    <property type="term" value="F:sequence-specific double-stranded DNA binding"/>
    <property type="evidence" value="ECO:0007669"/>
    <property type="project" value="TreeGrafter"/>
</dbReference>
<organism evidence="2 3">
    <name type="scientific">Rhododendron simsii</name>
    <name type="common">Sims's rhododendron</name>
    <dbReference type="NCBI Taxonomy" id="118357"/>
    <lineage>
        <taxon>Eukaryota</taxon>
        <taxon>Viridiplantae</taxon>
        <taxon>Streptophyta</taxon>
        <taxon>Embryophyta</taxon>
        <taxon>Tracheophyta</taxon>
        <taxon>Spermatophyta</taxon>
        <taxon>Magnoliopsida</taxon>
        <taxon>eudicotyledons</taxon>
        <taxon>Gunneridae</taxon>
        <taxon>Pentapetalae</taxon>
        <taxon>asterids</taxon>
        <taxon>Ericales</taxon>
        <taxon>Ericaceae</taxon>
        <taxon>Ericoideae</taxon>
        <taxon>Rhodoreae</taxon>
        <taxon>Rhododendron</taxon>
    </lineage>
</organism>
<feature type="region of interest" description="Disordered" evidence="1">
    <location>
        <begin position="1"/>
        <end position="32"/>
    </location>
</feature>
<accession>A0A834GIU0</accession>
<proteinExistence type="predicted"/>
<gene>
    <name evidence="2" type="ORF">RHSIM_Rhsim08G0120500</name>
</gene>
<reference evidence="2" key="1">
    <citation type="submission" date="2019-11" db="EMBL/GenBank/DDBJ databases">
        <authorList>
            <person name="Liu Y."/>
            <person name="Hou J."/>
            <person name="Li T.-Q."/>
            <person name="Guan C.-H."/>
            <person name="Wu X."/>
            <person name="Wu H.-Z."/>
            <person name="Ling F."/>
            <person name="Zhang R."/>
            <person name="Shi X.-G."/>
            <person name="Ren J.-P."/>
            <person name="Chen E.-F."/>
            <person name="Sun J.-M."/>
        </authorList>
    </citation>
    <scope>NUCLEOTIDE SEQUENCE</scope>
    <source>
        <strain evidence="2">Adult_tree_wgs_1</strain>
        <tissue evidence="2">Leaves</tissue>
    </source>
</reference>
<dbReference type="EMBL" id="WJXA01000008">
    <property type="protein sequence ID" value="KAF7135723.1"/>
    <property type="molecule type" value="Genomic_DNA"/>
</dbReference>
<dbReference type="PANTHER" id="PTHR34396:SF27">
    <property type="entry name" value="OS08G0208700 PROTEIN"/>
    <property type="match status" value="1"/>
</dbReference>
<comment type="caution">
    <text evidence="2">The sequence shown here is derived from an EMBL/GenBank/DDBJ whole genome shotgun (WGS) entry which is preliminary data.</text>
</comment>
<evidence type="ECO:0000313" key="3">
    <source>
        <dbReference type="Proteomes" id="UP000626092"/>
    </source>
</evidence>
<dbReference type="InterPro" id="IPR053031">
    <property type="entry name" value="Cuticle_assoc_protein"/>
</dbReference>
<evidence type="ECO:0000313" key="2">
    <source>
        <dbReference type="EMBL" id="KAF7135723.1"/>
    </source>
</evidence>
<feature type="compositionally biased region" description="Low complexity" evidence="1">
    <location>
        <begin position="17"/>
        <end position="32"/>
    </location>
</feature>
<name>A0A834GIU0_RHOSS</name>
<feature type="compositionally biased region" description="Polar residues" evidence="1">
    <location>
        <begin position="1"/>
        <end position="11"/>
    </location>
</feature>
<dbReference type="Proteomes" id="UP000626092">
    <property type="component" value="Unassembled WGS sequence"/>
</dbReference>
<dbReference type="AlphaFoldDB" id="A0A834GIU0"/>
<feature type="compositionally biased region" description="Polar residues" evidence="1">
    <location>
        <begin position="145"/>
        <end position="167"/>
    </location>
</feature>
<dbReference type="PANTHER" id="PTHR34396">
    <property type="entry name" value="OS03G0264950 PROTEIN-RELATED"/>
    <property type="match status" value="1"/>
</dbReference>
<protein>
    <submittedName>
        <fullName evidence="2">Uncharacterized protein</fullName>
    </submittedName>
</protein>
<feature type="region of interest" description="Disordered" evidence="1">
    <location>
        <begin position="145"/>
        <end position="182"/>
    </location>
</feature>
<dbReference type="OrthoDB" id="1745426at2759"/>
<dbReference type="GO" id="GO:0006357">
    <property type="term" value="P:regulation of transcription by RNA polymerase II"/>
    <property type="evidence" value="ECO:0007669"/>
    <property type="project" value="TreeGrafter"/>
</dbReference>